<feature type="compositionally biased region" description="Polar residues" evidence="10">
    <location>
        <begin position="85"/>
        <end position="105"/>
    </location>
</feature>
<dbReference type="PANTHER" id="PTHR31992">
    <property type="entry name" value="DOF ZINC FINGER PROTEIN DOF1.4-RELATED"/>
    <property type="match status" value="1"/>
</dbReference>
<keyword evidence="1 9" id="KW-0479">Metal-binding</keyword>
<accession>A0ABD1S2R1</accession>
<evidence type="ECO:0000256" key="10">
    <source>
        <dbReference type="SAM" id="MobiDB-lite"/>
    </source>
</evidence>
<comment type="function">
    <text evidence="9">Transcription factor that binds specifically to a 5'-AA[AG]G-3' consensus core sequence.</text>
</comment>
<dbReference type="Proteomes" id="UP001604277">
    <property type="component" value="Unassembled WGS sequence"/>
</dbReference>
<dbReference type="GO" id="GO:0008270">
    <property type="term" value="F:zinc ion binding"/>
    <property type="evidence" value="ECO:0007669"/>
    <property type="project" value="UniProtKB-KW"/>
</dbReference>
<comment type="subcellular location">
    <subcellularLocation>
        <location evidence="8 9">Nucleus</location>
    </subcellularLocation>
</comment>
<dbReference type="Pfam" id="PF02701">
    <property type="entry name" value="Zn_ribbon_Dof"/>
    <property type="match status" value="1"/>
</dbReference>
<sequence length="297" mass="32869">MSKPSCSVMEKTINQEQIPIKCPRCDSINTKFCYYNNYSLSQPRHFCKSCKRYWTRGGTLRNVPVGGRFRQKKRVKRLPLPPPASTATGGANPSSAPNETTKPSTVQLQHKINHFNPLLYSLPTNNYPIELNRRSNSPRVSGFDIQSHINGLGLEFSSAFMASDHVFNSAEQIQDADINPSSVLSRTALFGSSSFASNSTMASLLASSLQQQKIVSSGLKDIQDQANNFSGLYLSPYAEIQIPGNGLMGKAMNSIEQMNSADLSHTTGVEIKYDPNRRSLDRSDHVSCKNIQPAYLR</sequence>
<dbReference type="AlphaFoldDB" id="A0ABD1S2R1"/>
<evidence type="ECO:0000259" key="11">
    <source>
        <dbReference type="PROSITE" id="PS50884"/>
    </source>
</evidence>
<evidence type="ECO:0000313" key="12">
    <source>
        <dbReference type="EMBL" id="KAL2494996.1"/>
    </source>
</evidence>
<dbReference type="InterPro" id="IPR003851">
    <property type="entry name" value="Znf_Dof"/>
</dbReference>
<dbReference type="EMBL" id="JBFOLJ010000011">
    <property type="protein sequence ID" value="KAL2494996.1"/>
    <property type="molecule type" value="Genomic_DNA"/>
</dbReference>
<protein>
    <recommendedName>
        <fullName evidence="9">Dof zinc finger protein</fullName>
    </recommendedName>
</protein>
<keyword evidence="6 9" id="KW-0804">Transcription</keyword>
<proteinExistence type="predicted"/>
<gene>
    <name evidence="12" type="ORF">Fot_38753</name>
</gene>
<evidence type="ECO:0000256" key="6">
    <source>
        <dbReference type="ARBA" id="ARBA00023163"/>
    </source>
</evidence>
<evidence type="ECO:0000256" key="3">
    <source>
        <dbReference type="ARBA" id="ARBA00022833"/>
    </source>
</evidence>
<dbReference type="PANTHER" id="PTHR31992:SF344">
    <property type="entry name" value="DOF ZINC FINGER PROTEIN"/>
    <property type="match status" value="1"/>
</dbReference>
<keyword evidence="4 9" id="KW-0805">Transcription regulation</keyword>
<keyword evidence="5 8" id="KW-0238">DNA-binding</keyword>
<feature type="region of interest" description="Disordered" evidence="10">
    <location>
        <begin position="77"/>
        <end position="105"/>
    </location>
</feature>
<dbReference type="GO" id="GO:0003700">
    <property type="term" value="F:DNA-binding transcription factor activity"/>
    <property type="evidence" value="ECO:0007669"/>
    <property type="project" value="UniProtKB-UniRule"/>
</dbReference>
<dbReference type="GO" id="GO:0003677">
    <property type="term" value="F:DNA binding"/>
    <property type="evidence" value="ECO:0007669"/>
    <property type="project" value="UniProtKB-UniRule"/>
</dbReference>
<comment type="caution">
    <text evidence="12">The sequence shown here is derived from an EMBL/GenBank/DDBJ whole genome shotgun (WGS) entry which is preliminary data.</text>
</comment>
<evidence type="ECO:0000256" key="8">
    <source>
        <dbReference type="PROSITE-ProRule" id="PRU00071"/>
    </source>
</evidence>
<evidence type="ECO:0000256" key="1">
    <source>
        <dbReference type="ARBA" id="ARBA00022723"/>
    </source>
</evidence>
<evidence type="ECO:0000256" key="5">
    <source>
        <dbReference type="ARBA" id="ARBA00023125"/>
    </source>
</evidence>
<organism evidence="12 13">
    <name type="scientific">Forsythia ovata</name>
    <dbReference type="NCBI Taxonomy" id="205694"/>
    <lineage>
        <taxon>Eukaryota</taxon>
        <taxon>Viridiplantae</taxon>
        <taxon>Streptophyta</taxon>
        <taxon>Embryophyta</taxon>
        <taxon>Tracheophyta</taxon>
        <taxon>Spermatophyta</taxon>
        <taxon>Magnoliopsida</taxon>
        <taxon>eudicotyledons</taxon>
        <taxon>Gunneridae</taxon>
        <taxon>Pentapetalae</taxon>
        <taxon>asterids</taxon>
        <taxon>lamiids</taxon>
        <taxon>Lamiales</taxon>
        <taxon>Oleaceae</taxon>
        <taxon>Forsythieae</taxon>
        <taxon>Forsythia</taxon>
    </lineage>
</organism>
<dbReference type="PROSITE" id="PS50884">
    <property type="entry name" value="ZF_DOF_2"/>
    <property type="match status" value="1"/>
</dbReference>
<dbReference type="PROSITE" id="PS01361">
    <property type="entry name" value="ZF_DOF_1"/>
    <property type="match status" value="1"/>
</dbReference>
<keyword evidence="3 9" id="KW-0862">Zinc</keyword>
<reference evidence="13" key="1">
    <citation type="submission" date="2024-07" db="EMBL/GenBank/DDBJ databases">
        <title>Two chromosome-level genome assemblies of Korean endemic species Abeliophyllum distichum and Forsythia ovata (Oleaceae).</title>
        <authorList>
            <person name="Jang H."/>
        </authorList>
    </citation>
    <scope>NUCLEOTIDE SEQUENCE [LARGE SCALE GENOMIC DNA]</scope>
</reference>
<keyword evidence="2 8" id="KW-0863">Zinc-finger</keyword>
<name>A0ABD1S2R1_9LAMI</name>
<evidence type="ECO:0000256" key="9">
    <source>
        <dbReference type="RuleBase" id="RU369094"/>
    </source>
</evidence>
<dbReference type="InterPro" id="IPR045174">
    <property type="entry name" value="Dof"/>
</dbReference>
<evidence type="ECO:0000256" key="7">
    <source>
        <dbReference type="ARBA" id="ARBA00023242"/>
    </source>
</evidence>
<evidence type="ECO:0000256" key="2">
    <source>
        <dbReference type="ARBA" id="ARBA00022771"/>
    </source>
</evidence>
<evidence type="ECO:0000256" key="4">
    <source>
        <dbReference type="ARBA" id="ARBA00023015"/>
    </source>
</evidence>
<evidence type="ECO:0000313" key="13">
    <source>
        <dbReference type="Proteomes" id="UP001604277"/>
    </source>
</evidence>
<keyword evidence="7 8" id="KW-0539">Nucleus</keyword>
<feature type="domain" description="Dof-type" evidence="11">
    <location>
        <begin position="20"/>
        <end position="74"/>
    </location>
</feature>
<dbReference type="GO" id="GO:0005634">
    <property type="term" value="C:nucleus"/>
    <property type="evidence" value="ECO:0007669"/>
    <property type="project" value="UniProtKB-SubCell"/>
</dbReference>
<keyword evidence="13" id="KW-1185">Reference proteome</keyword>